<dbReference type="EMBL" id="BMNY01000001">
    <property type="protein sequence ID" value="GGM74367.1"/>
    <property type="molecule type" value="Genomic_DNA"/>
</dbReference>
<reference evidence="2" key="1">
    <citation type="journal article" date="2014" name="Int. J. Syst. Evol. Microbiol.">
        <title>Complete genome sequence of Corynebacterium casei LMG S-19264T (=DSM 44701T), isolated from a smear-ripened cheese.</title>
        <authorList>
            <consortium name="US DOE Joint Genome Institute (JGI-PGF)"/>
            <person name="Walter F."/>
            <person name="Albersmeier A."/>
            <person name="Kalinowski J."/>
            <person name="Ruckert C."/>
        </authorList>
    </citation>
    <scope>NUCLEOTIDE SEQUENCE</scope>
    <source>
        <strain evidence="2">JCM 13583</strain>
    </source>
</reference>
<evidence type="ECO:0000313" key="3">
    <source>
        <dbReference type="Proteomes" id="UP000632195"/>
    </source>
</evidence>
<name>A0AA37BRG9_9ARCH</name>
<organism evidence="2 3">
    <name type="scientific">Thermogymnomonas acidicola</name>
    <dbReference type="NCBI Taxonomy" id="399579"/>
    <lineage>
        <taxon>Archaea</taxon>
        <taxon>Methanobacteriati</taxon>
        <taxon>Thermoplasmatota</taxon>
        <taxon>Thermoplasmata</taxon>
        <taxon>Thermoplasmatales</taxon>
        <taxon>Thermogymnomonas</taxon>
    </lineage>
</organism>
<reference evidence="2" key="2">
    <citation type="submission" date="2022-09" db="EMBL/GenBank/DDBJ databases">
        <authorList>
            <person name="Sun Q."/>
            <person name="Ohkuma M."/>
        </authorList>
    </citation>
    <scope>NUCLEOTIDE SEQUENCE</scope>
    <source>
        <strain evidence="2">JCM 13583</strain>
    </source>
</reference>
<dbReference type="RefSeq" id="WP_188680884.1">
    <property type="nucleotide sequence ID" value="NZ_BMNY01000001.1"/>
</dbReference>
<keyword evidence="1" id="KW-0175">Coiled coil</keyword>
<evidence type="ECO:0000313" key="2">
    <source>
        <dbReference type="EMBL" id="GGM74367.1"/>
    </source>
</evidence>
<proteinExistence type="predicted"/>
<gene>
    <name evidence="2" type="ORF">GCM10007108_10370</name>
</gene>
<protein>
    <submittedName>
        <fullName evidence="2">Uncharacterized protein</fullName>
    </submittedName>
</protein>
<evidence type="ECO:0000256" key="1">
    <source>
        <dbReference type="SAM" id="Coils"/>
    </source>
</evidence>
<sequence length="247" mass="27942">MEVVDISSLEKLFRDHIKGFFEERMDNVVVGVGRTALDVIRRIVPIEMRRVSYYALLEDRHEAPDPEGVLEVSSASQAEVKVLSEGSLSVLGEQVLGQKNAVDVEVLIVPSEAAEERVRMVPYLERMGRSLSFLIFADLSDEFARKSMVTLSDLMSARKIPHLCVALKPPRESRNLRAAAEWAIGTLEGSGRFLRTYERHLPRALSERRKAEERLLELMAREVETLSMKITSAVEISKYEIMVLATR</sequence>
<dbReference type="Proteomes" id="UP000632195">
    <property type="component" value="Unassembled WGS sequence"/>
</dbReference>
<comment type="caution">
    <text evidence="2">The sequence shown here is derived from an EMBL/GenBank/DDBJ whole genome shotgun (WGS) entry which is preliminary data.</text>
</comment>
<dbReference type="AlphaFoldDB" id="A0AA37BRG9"/>
<feature type="coiled-coil region" evidence="1">
    <location>
        <begin position="194"/>
        <end position="221"/>
    </location>
</feature>
<accession>A0AA37BRG9</accession>
<keyword evidence="3" id="KW-1185">Reference proteome</keyword>